<dbReference type="EMBL" id="NJHN03000064">
    <property type="protein sequence ID" value="KAH9418398.1"/>
    <property type="molecule type" value="Genomic_DNA"/>
</dbReference>
<keyword evidence="1" id="KW-1133">Transmembrane helix</keyword>
<organism evidence="2 3">
    <name type="scientific">Dermatophagoides pteronyssinus</name>
    <name type="common">European house dust mite</name>
    <dbReference type="NCBI Taxonomy" id="6956"/>
    <lineage>
        <taxon>Eukaryota</taxon>
        <taxon>Metazoa</taxon>
        <taxon>Ecdysozoa</taxon>
        <taxon>Arthropoda</taxon>
        <taxon>Chelicerata</taxon>
        <taxon>Arachnida</taxon>
        <taxon>Acari</taxon>
        <taxon>Acariformes</taxon>
        <taxon>Sarcoptiformes</taxon>
        <taxon>Astigmata</taxon>
        <taxon>Psoroptidia</taxon>
        <taxon>Analgoidea</taxon>
        <taxon>Pyroglyphidae</taxon>
        <taxon>Dermatophagoidinae</taxon>
        <taxon>Dermatophagoides</taxon>
    </lineage>
</organism>
<proteinExistence type="predicted"/>
<evidence type="ECO:0000256" key="1">
    <source>
        <dbReference type="SAM" id="Phobius"/>
    </source>
</evidence>
<dbReference type="Proteomes" id="UP000887458">
    <property type="component" value="Unassembled WGS sequence"/>
</dbReference>
<gene>
    <name evidence="2" type="ORF">DERP_010267</name>
</gene>
<evidence type="ECO:0000313" key="2">
    <source>
        <dbReference type="EMBL" id="KAH9418398.1"/>
    </source>
</evidence>
<keyword evidence="1" id="KW-0812">Transmembrane</keyword>
<accession>A0ABQ8J778</accession>
<protein>
    <submittedName>
        <fullName evidence="2">Uncharacterized protein</fullName>
    </submittedName>
</protein>
<comment type="caution">
    <text evidence="2">The sequence shown here is derived from an EMBL/GenBank/DDBJ whole genome shotgun (WGS) entry which is preliminary data.</text>
</comment>
<sequence length="59" mass="6777">MKYLQPILVIMSIVFDIHICPLLSFILTIMMMMLIHLGSISDSIKLLLFNKIKMGILIN</sequence>
<reference evidence="2 3" key="1">
    <citation type="journal article" date="2018" name="J. Allergy Clin. Immunol.">
        <title>High-quality assembly of Dermatophagoides pteronyssinus genome and transcriptome reveals a wide range of novel allergens.</title>
        <authorList>
            <person name="Liu X.Y."/>
            <person name="Yang K.Y."/>
            <person name="Wang M.Q."/>
            <person name="Kwok J.S."/>
            <person name="Zeng X."/>
            <person name="Yang Z."/>
            <person name="Xiao X.J."/>
            <person name="Lau C.P."/>
            <person name="Li Y."/>
            <person name="Huang Z.M."/>
            <person name="Ba J.G."/>
            <person name="Yim A.K."/>
            <person name="Ouyang C.Y."/>
            <person name="Ngai S.M."/>
            <person name="Chan T.F."/>
            <person name="Leung E.L."/>
            <person name="Liu L."/>
            <person name="Liu Z.G."/>
            <person name="Tsui S.K."/>
        </authorList>
    </citation>
    <scope>NUCLEOTIDE SEQUENCE [LARGE SCALE GENOMIC DNA]</scope>
    <source>
        <strain evidence="2">Derp</strain>
    </source>
</reference>
<keyword evidence="3" id="KW-1185">Reference proteome</keyword>
<name>A0ABQ8J778_DERPT</name>
<reference evidence="2 3" key="2">
    <citation type="journal article" date="2022" name="Mol. Biol. Evol.">
        <title>Comparative Genomics Reveals Insights into the Divergent Evolution of Astigmatic Mites and Household Pest Adaptations.</title>
        <authorList>
            <person name="Xiong Q."/>
            <person name="Wan A.T."/>
            <person name="Liu X."/>
            <person name="Fung C.S."/>
            <person name="Xiao X."/>
            <person name="Malainual N."/>
            <person name="Hou J."/>
            <person name="Wang L."/>
            <person name="Wang M."/>
            <person name="Yang K.Y."/>
            <person name="Cui Y."/>
            <person name="Leung E.L."/>
            <person name="Nong W."/>
            <person name="Shin S.K."/>
            <person name="Au S.W."/>
            <person name="Jeong K.Y."/>
            <person name="Chew F.T."/>
            <person name="Hui J.H."/>
            <person name="Leung T.F."/>
            <person name="Tungtrongchitr A."/>
            <person name="Zhong N."/>
            <person name="Liu Z."/>
            <person name="Tsui S.K."/>
        </authorList>
    </citation>
    <scope>NUCLEOTIDE SEQUENCE [LARGE SCALE GENOMIC DNA]</scope>
    <source>
        <strain evidence="2">Derp</strain>
    </source>
</reference>
<evidence type="ECO:0000313" key="3">
    <source>
        <dbReference type="Proteomes" id="UP000887458"/>
    </source>
</evidence>
<keyword evidence="1" id="KW-0472">Membrane</keyword>
<feature type="transmembrane region" description="Helical" evidence="1">
    <location>
        <begin position="6"/>
        <end position="35"/>
    </location>
</feature>